<dbReference type="AlphaFoldDB" id="A0A327YK16"/>
<name>A0A327YK16_9FLAO</name>
<accession>A0A327YK16</accession>
<gene>
    <name evidence="2" type="ORF">B0I03_10786</name>
</gene>
<keyword evidence="3" id="KW-1185">Reference proteome</keyword>
<reference evidence="2 3" key="1">
    <citation type="submission" date="2018-06" db="EMBL/GenBank/DDBJ databases">
        <title>Genomic Encyclopedia of Type Strains, Phase III (KMG-III): the genomes of soil and plant-associated and newly described type strains.</title>
        <authorList>
            <person name="Whitman W."/>
        </authorList>
    </citation>
    <scope>NUCLEOTIDE SEQUENCE [LARGE SCALE GENOMIC DNA]</scope>
    <source>
        <strain evidence="2 3">CGMCC 1.12398</strain>
    </source>
</reference>
<keyword evidence="1" id="KW-1133">Transmembrane helix</keyword>
<dbReference type="EMBL" id="QLMI01000007">
    <property type="protein sequence ID" value="RAK20667.1"/>
    <property type="molecule type" value="Genomic_DNA"/>
</dbReference>
<keyword evidence="1" id="KW-0812">Transmembrane</keyword>
<proteinExistence type="predicted"/>
<feature type="transmembrane region" description="Helical" evidence="1">
    <location>
        <begin position="12"/>
        <end position="29"/>
    </location>
</feature>
<evidence type="ECO:0000313" key="2">
    <source>
        <dbReference type="EMBL" id="RAK20667.1"/>
    </source>
</evidence>
<protein>
    <submittedName>
        <fullName evidence="2">Uncharacterized protein</fullName>
    </submittedName>
</protein>
<evidence type="ECO:0000313" key="3">
    <source>
        <dbReference type="Proteomes" id="UP000249620"/>
    </source>
</evidence>
<organism evidence="2 3">
    <name type="scientific">Flavobacterium aquaticum</name>
    <dbReference type="NCBI Taxonomy" id="1236486"/>
    <lineage>
        <taxon>Bacteria</taxon>
        <taxon>Pseudomonadati</taxon>
        <taxon>Bacteroidota</taxon>
        <taxon>Flavobacteriia</taxon>
        <taxon>Flavobacteriales</taxon>
        <taxon>Flavobacteriaceae</taxon>
        <taxon>Flavobacterium</taxon>
    </lineage>
</organism>
<comment type="caution">
    <text evidence="2">The sequence shown here is derived from an EMBL/GenBank/DDBJ whole genome shotgun (WGS) entry which is preliminary data.</text>
</comment>
<sequence length="95" mass="11228">MKELVLMMKYKLLILSILNLILSIFLFDLKISNALISSSLGILFFGLLFILPLVNLYHFARSIYYKKPLYLYYLVSLVFNVFTFILFNIEFSNKK</sequence>
<dbReference type="Proteomes" id="UP000249620">
    <property type="component" value="Unassembled WGS sequence"/>
</dbReference>
<evidence type="ECO:0000256" key="1">
    <source>
        <dbReference type="SAM" id="Phobius"/>
    </source>
</evidence>
<feature type="transmembrane region" description="Helical" evidence="1">
    <location>
        <begin position="35"/>
        <end position="57"/>
    </location>
</feature>
<keyword evidence="1" id="KW-0472">Membrane</keyword>
<feature type="transmembrane region" description="Helical" evidence="1">
    <location>
        <begin position="69"/>
        <end position="89"/>
    </location>
</feature>